<accession>A0A1E5QKL7</accession>
<reference evidence="2" key="1">
    <citation type="submission" date="2016-09" db="EMBL/GenBank/DDBJ databases">
        <title>Draft genome of thermotolerant cyanobacterium Desertifilum sp. strain IPPAS B-1220.</title>
        <authorList>
            <person name="Sinetova M.A."/>
            <person name="Bolakhan K."/>
            <person name="Zayadan B.K."/>
            <person name="Mironov K.S."/>
            <person name="Ustinova V."/>
            <person name="Kupriyanova E.V."/>
            <person name="Sidorov R.A."/>
            <person name="Skrypnik A.N."/>
            <person name="Gogoleva N.E."/>
            <person name="Gogolev Y.V."/>
            <person name="Los D.A."/>
        </authorList>
    </citation>
    <scope>NUCLEOTIDE SEQUENCE [LARGE SCALE GENOMIC DNA]</scope>
    <source>
        <strain evidence="2">IPPAS B-1220</strain>
    </source>
</reference>
<name>A0A1E5QKL7_9CYAN</name>
<protein>
    <submittedName>
        <fullName evidence="2">Uncharacterized protein</fullName>
    </submittedName>
</protein>
<organism evidence="2">
    <name type="scientific">Desertifilum tharense IPPAS B-1220</name>
    <dbReference type="NCBI Taxonomy" id="1781255"/>
    <lineage>
        <taxon>Bacteria</taxon>
        <taxon>Bacillati</taxon>
        <taxon>Cyanobacteriota</taxon>
        <taxon>Cyanophyceae</taxon>
        <taxon>Desertifilales</taxon>
        <taxon>Desertifilaceae</taxon>
        <taxon>Desertifilum</taxon>
    </lineage>
</organism>
<gene>
    <name evidence="2" type="ORF">BH720_10590</name>
</gene>
<dbReference type="OrthoDB" id="516525at2"/>
<evidence type="ECO:0000313" key="2">
    <source>
        <dbReference type="EMBL" id="OEJ75168.1"/>
    </source>
</evidence>
<comment type="caution">
    <text evidence="2">The sequence shown here is derived from an EMBL/GenBank/DDBJ whole genome shotgun (WGS) entry which is preliminary data.</text>
</comment>
<dbReference type="AlphaFoldDB" id="A0A1E5QKL7"/>
<sequence>MISHSLFSDTLASEEGADNVRVMPLSEIQQRVALLLATGHTAREVAQKMGLSEVTIHRWRQQPEFVAAVRGILKQNKQALNERLNNLAIKALEVLEAIIDDPNASTTDRINAASKVLDFVNQNQLLSSSQRDQSPSESNGGDRHSEQ</sequence>
<dbReference type="GO" id="GO:0003677">
    <property type="term" value="F:DNA binding"/>
    <property type="evidence" value="ECO:0007669"/>
    <property type="project" value="InterPro"/>
</dbReference>
<proteinExistence type="predicted"/>
<feature type="region of interest" description="Disordered" evidence="1">
    <location>
        <begin position="125"/>
        <end position="147"/>
    </location>
</feature>
<dbReference type="RefSeq" id="WP_069967166.1">
    <property type="nucleotide sequence ID" value="NZ_CM124774.1"/>
</dbReference>
<evidence type="ECO:0000256" key="1">
    <source>
        <dbReference type="SAM" id="MobiDB-lite"/>
    </source>
</evidence>
<dbReference type="InterPro" id="IPR016032">
    <property type="entry name" value="Sig_transdc_resp-reg_C-effctor"/>
</dbReference>
<dbReference type="SUPFAM" id="SSF46894">
    <property type="entry name" value="C-terminal effector domain of the bipartite response regulators"/>
    <property type="match status" value="1"/>
</dbReference>
<dbReference type="Pfam" id="PF13384">
    <property type="entry name" value="HTH_23"/>
    <property type="match status" value="1"/>
</dbReference>
<dbReference type="EMBL" id="MJGC01000053">
    <property type="protein sequence ID" value="OEJ75168.1"/>
    <property type="molecule type" value="Genomic_DNA"/>
</dbReference>
<dbReference type="GO" id="GO:0006355">
    <property type="term" value="P:regulation of DNA-templated transcription"/>
    <property type="evidence" value="ECO:0007669"/>
    <property type="project" value="InterPro"/>
</dbReference>
<feature type="compositionally biased region" description="Low complexity" evidence="1">
    <location>
        <begin position="125"/>
        <end position="139"/>
    </location>
</feature>
<dbReference type="Gene3D" id="1.10.10.60">
    <property type="entry name" value="Homeodomain-like"/>
    <property type="match status" value="1"/>
</dbReference>